<reference evidence="7 8" key="1">
    <citation type="submission" date="2013-08" db="EMBL/GenBank/DDBJ databases">
        <authorList>
            <person name="Weinstock G."/>
            <person name="Sodergren E."/>
            <person name="Wylie T."/>
            <person name="Fulton L."/>
            <person name="Fulton R."/>
            <person name="Fronick C."/>
            <person name="O'Laughlin M."/>
            <person name="Godfrey J."/>
            <person name="Miner T."/>
            <person name="Herter B."/>
            <person name="Appelbaum E."/>
            <person name="Cordes M."/>
            <person name="Lek S."/>
            <person name="Wollam A."/>
            <person name="Pepin K.H."/>
            <person name="Palsikar V.B."/>
            <person name="Mitreva M."/>
            <person name="Wilson R.K."/>
        </authorList>
    </citation>
    <scope>NUCLEOTIDE SEQUENCE [LARGE SCALE GENOMIC DNA]</scope>
    <source>
        <strain evidence="7 8">ATCC BAA-474</strain>
    </source>
</reference>
<dbReference type="AlphaFoldDB" id="U7VDC8"/>
<comment type="similarity">
    <text evidence="2">Belongs to the nitroreductase family.</text>
</comment>
<dbReference type="EMBL" id="AXZF01000019">
    <property type="protein sequence ID" value="ERT69521.1"/>
    <property type="molecule type" value="Genomic_DNA"/>
</dbReference>
<dbReference type="STRING" id="1319815.HMPREF0202_00549"/>
<comment type="cofactor">
    <cofactor evidence="1">
        <name>FMN</name>
        <dbReference type="ChEBI" id="CHEBI:58210"/>
    </cofactor>
</comment>
<dbReference type="GeneID" id="96967063"/>
<dbReference type="PANTHER" id="PTHR43673">
    <property type="entry name" value="NAD(P)H NITROREDUCTASE YDGI-RELATED"/>
    <property type="match status" value="1"/>
</dbReference>
<name>U7VDC8_9FUSO</name>
<evidence type="ECO:0000256" key="2">
    <source>
        <dbReference type="ARBA" id="ARBA00007118"/>
    </source>
</evidence>
<evidence type="ECO:0000256" key="3">
    <source>
        <dbReference type="ARBA" id="ARBA00022630"/>
    </source>
</evidence>
<dbReference type="PANTHER" id="PTHR43673:SF2">
    <property type="entry name" value="NITROREDUCTASE"/>
    <property type="match status" value="1"/>
</dbReference>
<sequence>MDFLSRRSIRKYTSQNIEKEKLDEILKVALTAPTGRNLKPFELILIKEKNALNKLSLSKSIGSAMLKEANAAIIVLGNPEISNTWNEDASIVSFSIQLKAFELELGSCWINVKDRKTSDNTESEEYIKNNFNIPSHLKIVSIISLGYPNEHKPPHDDKDMDFSKIHLEKY</sequence>
<dbReference type="Pfam" id="PF00881">
    <property type="entry name" value="Nitroreductase"/>
    <property type="match status" value="1"/>
</dbReference>
<dbReference type="RefSeq" id="WP_023050096.1">
    <property type="nucleotide sequence ID" value="NZ_CP173065.2"/>
</dbReference>
<gene>
    <name evidence="7" type="ORF">HMPREF0202_00549</name>
</gene>
<dbReference type="eggNOG" id="COG0778">
    <property type="taxonomic scope" value="Bacteria"/>
</dbReference>
<accession>U7VDC8</accession>
<dbReference type="SUPFAM" id="SSF55469">
    <property type="entry name" value="FMN-dependent nitroreductase-like"/>
    <property type="match status" value="1"/>
</dbReference>
<evidence type="ECO:0000259" key="6">
    <source>
        <dbReference type="Pfam" id="PF00881"/>
    </source>
</evidence>
<evidence type="ECO:0000313" key="7">
    <source>
        <dbReference type="EMBL" id="ERT69521.1"/>
    </source>
</evidence>
<evidence type="ECO:0000256" key="4">
    <source>
        <dbReference type="ARBA" id="ARBA00022643"/>
    </source>
</evidence>
<keyword evidence="5" id="KW-0560">Oxidoreductase</keyword>
<keyword evidence="4" id="KW-0288">FMN</keyword>
<protein>
    <recommendedName>
        <fullName evidence="6">Nitroreductase domain-containing protein</fullName>
    </recommendedName>
</protein>
<organism evidence="7 8">
    <name type="scientific">Cetobacterium somerae ATCC BAA-474</name>
    <dbReference type="NCBI Taxonomy" id="1319815"/>
    <lineage>
        <taxon>Bacteria</taxon>
        <taxon>Fusobacteriati</taxon>
        <taxon>Fusobacteriota</taxon>
        <taxon>Fusobacteriia</taxon>
        <taxon>Fusobacteriales</taxon>
        <taxon>Fusobacteriaceae</taxon>
        <taxon>Cetobacterium</taxon>
    </lineage>
</organism>
<keyword evidence="3" id="KW-0285">Flavoprotein</keyword>
<proteinExistence type="inferred from homology"/>
<dbReference type="Proteomes" id="UP000017081">
    <property type="component" value="Unassembled WGS sequence"/>
</dbReference>
<dbReference type="InterPro" id="IPR000415">
    <property type="entry name" value="Nitroreductase-like"/>
</dbReference>
<feature type="domain" description="Nitroreductase" evidence="6">
    <location>
        <begin position="5"/>
        <end position="56"/>
    </location>
</feature>
<keyword evidence="8" id="KW-1185">Reference proteome</keyword>
<evidence type="ECO:0000313" key="8">
    <source>
        <dbReference type="Proteomes" id="UP000017081"/>
    </source>
</evidence>
<dbReference type="CDD" id="cd02151">
    <property type="entry name" value="nitroreductase"/>
    <property type="match status" value="1"/>
</dbReference>
<dbReference type="GO" id="GO:0016491">
    <property type="term" value="F:oxidoreductase activity"/>
    <property type="evidence" value="ECO:0007669"/>
    <property type="project" value="UniProtKB-KW"/>
</dbReference>
<comment type="caution">
    <text evidence="7">The sequence shown here is derived from an EMBL/GenBank/DDBJ whole genome shotgun (WGS) entry which is preliminary data.</text>
</comment>
<dbReference type="Gene3D" id="3.40.109.10">
    <property type="entry name" value="NADH Oxidase"/>
    <property type="match status" value="1"/>
</dbReference>
<evidence type="ECO:0000256" key="5">
    <source>
        <dbReference type="ARBA" id="ARBA00023002"/>
    </source>
</evidence>
<evidence type="ECO:0000256" key="1">
    <source>
        <dbReference type="ARBA" id="ARBA00001917"/>
    </source>
</evidence>
<dbReference type="InterPro" id="IPR029479">
    <property type="entry name" value="Nitroreductase"/>
</dbReference>
<dbReference type="HOGENOM" id="CLU_070764_7_3_0"/>